<comment type="caution">
    <text evidence="1">The sequence shown here is derived from an EMBL/GenBank/DDBJ whole genome shotgun (WGS) entry which is preliminary data.</text>
</comment>
<evidence type="ECO:0000313" key="2">
    <source>
        <dbReference type="Proteomes" id="UP000708208"/>
    </source>
</evidence>
<reference evidence="1" key="1">
    <citation type="submission" date="2021-06" db="EMBL/GenBank/DDBJ databases">
        <authorList>
            <person name="Hodson N. C."/>
            <person name="Mongue J. A."/>
            <person name="Jaron S. K."/>
        </authorList>
    </citation>
    <scope>NUCLEOTIDE SEQUENCE</scope>
</reference>
<evidence type="ECO:0000313" key="1">
    <source>
        <dbReference type="EMBL" id="CAG7734511.1"/>
    </source>
</evidence>
<dbReference type="Proteomes" id="UP000708208">
    <property type="component" value="Unassembled WGS sequence"/>
</dbReference>
<organism evidence="1 2">
    <name type="scientific">Allacma fusca</name>
    <dbReference type="NCBI Taxonomy" id="39272"/>
    <lineage>
        <taxon>Eukaryota</taxon>
        <taxon>Metazoa</taxon>
        <taxon>Ecdysozoa</taxon>
        <taxon>Arthropoda</taxon>
        <taxon>Hexapoda</taxon>
        <taxon>Collembola</taxon>
        <taxon>Symphypleona</taxon>
        <taxon>Sminthuridae</taxon>
        <taxon>Allacma</taxon>
    </lineage>
</organism>
<name>A0A8J2PEP1_9HEXA</name>
<keyword evidence="2" id="KW-1185">Reference proteome</keyword>
<accession>A0A8J2PEP1</accession>
<dbReference type="EMBL" id="CAJVCH010270849">
    <property type="protein sequence ID" value="CAG7734511.1"/>
    <property type="molecule type" value="Genomic_DNA"/>
</dbReference>
<proteinExistence type="predicted"/>
<protein>
    <submittedName>
        <fullName evidence="1">Uncharacterized protein</fullName>
    </submittedName>
</protein>
<gene>
    <name evidence="1" type="ORF">AFUS01_LOCUS22896</name>
</gene>
<sequence length="112" mass="13116">MKDQVLTVFFCYPNNAPRVVIKMDAELSEDIGFIVKDKRFAITHEFQHFDEPTEDDKQFIDDLLLDMNIRPINVENVLGPVRAKQIYYDPNQDPKLNMSAAVKLRKLKFRSN</sequence>
<dbReference type="AlphaFoldDB" id="A0A8J2PEP1"/>